<protein>
    <submittedName>
        <fullName evidence="1">Uncharacterized protein</fullName>
    </submittedName>
</protein>
<accession>A0ACC0LZK6</accession>
<evidence type="ECO:0000313" key="1">
    <source>
        <dbReference type="EMBL" id="KAI8533809.1"/>
    </source>
</evidence>
<keyword evidence="2" id="KW-1185">Reference proteome</keyword>
<organism evidence="1 2">
    <name type="scientific">Rhododendron molle</name>
    <name type="common">Chinese azalea</name>
    <name type="synonym">Azalea mollis</name>
    <dbReference type="NCBI Taxonomy" id="49168"/>
    <lineage>
        <taxon>Eukaryota</taxon>
        <taxon>Viridiplantae</taxon>
        <taxon>Streptophyta</taxon>
        <taxon>Embryophyta</taxon>
        <taxon>Tracheophyta</taxon>
        <taxon>Spermatophyta</taxon>
        <taxon>Magnoliopsida</taxon>
        <taxon>eudicotyledons</taxon>
        <taxon>Gunneridae</taxon>
        <taxon>Pentapetalae</taxon>
        <taxon>asterids</taxon>
        <taxon>Ericales</taxon>
        <taxon>Ericaceae</taxon>
        <taxon>Ericoideae</taxon>
        <taxon>Rhodoreae</taxon>
        <taxon>Rhododendron</taxon>
    </lineage>
</organism>
<proteinExistence type="predicted"/>
<name>A0ACC0LZK6_RHOML</name>
<dbReference type="EMBL" id="CM046397">
    <property type="protein sequence ID" value="KAI8533809.1"/>
    <property type="molecule type" value="Genomic_DNA"/>
</dbReference>
<comment type="caution">
    <text evidence="1">The sequence shown here is derived from an EMBL/GenBank/DDBJ whole genome shotgun (WGS) entry which is preliminary data.</text>
</comment>
<reference evidence="1" key="1">
    <citation type="submission" date="2022-02" db="EMBL/GenBank/DDBJ databases">
        <title>Plant Genome Project.</title>
        <authorList>
            <person name="Zhang R.-G."/>
        </authorList>
    </citation>
    <scope>NUCLEOTIDE SEQUENCE</scope>
    <source>
        <strain evidence="1">AT1</strain>
    </source>
</reference>
<evidence type="ECO:0000313" key="2">
    <source>
        <dbReference type="Proteomes" id="UP001062846"/>
    </source>
</evidence>
<dbReference type="Proteomes" id="UP001062846">
    <property type="component" value="Chromosome 10"/>
</dbReference>
<sequence length="177" mass="19858">MEIAKKDAGSPFPSVLSIFCLAYRCLELVSLSRARFLDDKGLRRYIGKHSEVQVPLYKIYNLSVKAATKDGEEVVRLQHFALALIAWKLQEDPPSKMAMDTETSRANADIIGDAELLGALKGATADPGVRIWKRDGFERLPEGCNDEFHERVLCWQLDAAVELLKAFDRGLRLPAIR</sequence>
<gene>
    <name evidence="1" type="ORF">RHMOL_Rhmol10G0038200</name>
</gene>